<organism evidence="14 15">
    <name type="scientific">Erythroxylum novogranatense</name>
    <dbReference type="NCBI Taxonomy" id="1862640"/>
    <lineage>
        <taxon>Eukaryota</taxon>
        <taxon>Viridiplantae</taxon>
        <taxon>Streptophyta</taxon>
        <taxon>Embryophyta</taxon>
        <taxon>Tracheophyta</taxon>
        <taxon>Spermatophyta</taxon>
        <taxon>Magnoliopsida</taxon>
        <taxon>eudicotyledons</taxon>
        <taxon>Gunneridae</taxon>
        <taxon>Pentapetalae</taxon>
        <taxon>rosids</taxon>
        <taxon>fabids</taxon>
        <taxon>Malpighiales</taxon>
        <taxon>Erythroxylaceae</taxon>
        <taxon>Erythroxylum</taxon>
    </lineage>
</organism>
<evidence type="ECO:0000256" key="4">
    <source>
        <dbReference type="ARBA" id="ARBA00016392"/>
    </source>
</evidence>
<feature type="transmembrane region" description="Helical" evidence="13">
    <location>
        <begin position="42"/>
        <end position="63"/>
    </location>
</feature>
<dbReference type="PANTHER" id="PTHR17098">
    <property type="entry name" value="NADH-UBIQUINONE OXIDOREDUCTASE MWFE SUBUNIT"/>
    <property type="match status" value="1"/>
</dbReference>
<comment type="function">
    <text evidence="1">Accessory subunit of the mitochondrial membrane respiratory chain NADH dehydrogenase (Complex I), that is believed not to be involved in catalysis. Complex I functions in the transfer of electrons from NADH to the respiratory chain. The immediate electron acceptor for the enzyme is believed to be ubiquinone.</text>
</comment>
<evidence type="ECO:0000256" key="13">
    <source>
        <dbReference type="SAM" id="Phobius"/>
    </source>
</evidence>
<evidence type="ECO:0000256" key="12">
    <source>
        <dbReference type="ARBA" id="ARBA00023136"/>
    </source>
</evidence>
<evidence type="ECO:0000256" key="1">
    <source>
        <dbReference type="ARBA" id="ARBA00003195"/>
    </source>
</evidence>
<evidence type="ECO:0000256" key="7">
    <source>
        <dbReference type="ARBA" id="ARBA00022692"/>
    </source>
</evidence>
<evidence type="ECO:0000256" key="2">
    <source>
        <dbReference type="ARBA" id="ARBA00004298"/>
    </source>
</evidence>
<keyword evidence="6" id="KW-0679">Respiratory chain</keyword>
<proteinExistence type="inferred from homology"/>
<evidence type="ECO:0000256" key="8">
    <source>
        <dbReference type="ARBA" id="ARBA00022792"/>
    </source>
</evidence>
<evidence type="ECO:0000313" key="15">
    <source>
        <dbReference type="Proteomes" id="UP001159364"/>
    </source>
</evidence>
<keyword evidence="9" id="KW-0249">Electron transport</keyword>
<sequence>MSWIWLEAALPLGIIAGMLCVMGNAQYYIHKSAHGRVPKDRFFLVLIFDSLSTSVMICGTLLWREETSSSWKISPPIDPLPLLSIWRVSKAFSG</sequence>
<dbReference type="Proteomes" id="UP001159364">
    <property type="component" value="Linkage Group LG09"/>
</dbReference>
<comment type="subcellular location">
    <subcellularLocation>
        <location evidence="2">Mitochondrion inner membrane</location>
        <topology evidence="2">Single-pass membrane protein</topology>
        <orientation evidence="2">Matrix side</orientation>
    </subcellularLocation>
</comment>
<keyword evidence="10 13" id="KW-1133">Transmembrane helix</keyword>
<reference evidence="14 15" key="1">
    <citation type="submission" date="2021-09" db="EMBL/GenBank/DDBJ databases">
        <title>Genomic insights and catalytic innovation underlie evolution of tropane alkaloids biosynthesis.</title>
        <authorList>
            <person name="Wang Y.-J."/>
            <person name="Tian T."/>
            <person name="Huang J.-P."/>
            <person name="Huang S.-X."/>
        </authorList>
    </citation>
    <scope>NUCLEOTIDE SEQUENCE [LARGE SCALE GENOMIC DNA]</scope>
    <source>
        <strain evidence="14">KIB-2018</strain>
        <tissue evidence="14">Leaf</tissue>
    </source>
</reference>
<evidence type="ECO:0000256" key="5">
    <source>
        <dbReference type="ARBA" id="ARBA00022448"/>
    </source>
</evidence>
<evidence type="ECO:0000256" key="9">
    <source>
        <dbReference type="ARBA" id="ARBA00022982"/>
    </source>
</evidence>
<dbReference type="AlphaFoldDB" id="A0AAV8SPL1"/>
<keyword evidence="7 13" id="KW-0812">Transmembrane</keyword>
<name>A0AAV8SPL1_9ROSI</name>
<gene>
    <name evidence="14" type="ORF">K2173_000188</name>
</gene>
<dbReference type="InterPro" id="IPR017384">
    <property type="entry name" value="NADH_Ub_cplx-1_asu_su-1"/>
</dbReference>
<comment type="similarity">
    <text evidence="3">Belongs to the complex I NDUFA1 subunit family.</text>
</comment>
<comment type="caution">
    <text evidence="14">The sequence shown here is derived from an EMBL/GenBank/DDBJ whole genome shotgun (WGS) entry which is preliminary data.</text>
</comment>
<evidence type="ECO:0000256" key="11">
    <source>
        <dbReference type="ARBA" id="ARBA00023128"/>
    </source>
</evidence>
<evidence type="ECO:0000313" key="14">
    <source>
        <dbReference type="EMBL" id="KAJ8753934.1"/>
    </source>
</evidence>
<dbReference type="GO" id="GO:0005743">
    <property type="term" value="C:mitochondrial inner membrane"/>
    <property type="evidence" value="ECO:0007669"/>
    <property type="project" value="UniProtKB-SubCell"/>
</dbReference>
<evidence type="ECO:0000256" key="6">
    <source>
        <dbReference type="ARBA" id="ARBA00022660"/>
    </source>
</evidence>
<keyword evidence="11" id="KW-0496">Mitochondrion</keyword>
<keyword evidence="12 13" id="KW-0472">Membrane</keyword>
<dbReference type="Pfam" id="PF15879">
    <property type="entry name" value="MWFE"/>
    <property type="match status" value="1"/>
</dbReference>
<evidence type="ECO:0000256" key="3">
    <source>
        <dbReference type="ARBA" id="ARBA00009960"/>
    </source>
</evidence>
<accession>A0AAV8SPL1</accession>
<keyword evidence="15" id="KW-1185">Reference proteome</keyword>
<protein>
    <recommendedName>
        <fullName evidence="4">NADH dehydrogenase [ubiquinone] 1 alpha subcomplex subunit 1</fullName>
    </recommendedName>
</protein>
<evidence type="ECO:0000256" key="10">
    <source>
        <dbReference type="ARBA" id="ARBA00022989"/>
    </source>
</evidence>
<dbReference type="EMBL" id="JAIWQS010000009">
    <property type="protein sequence ID" value="KAJ8753934.1"/>
    <property type="molecule type" value="Genomic_DNA"/>
</dbReference>
<keyword evidence="8" id="KW-0999">Mitochondrion inner membrane</keyword>
<keyword evidence="5" id="KW-0813">Transport</keyword>
<feature type="transmembrane region" description="Helical" evidence="13">
    <location>
        <begin position="12"/>
        <end position="30"/>
    </location>
</feature>
<dbReference type="PANTHER" id="PTHR17098:SF2">
    <property type="entry name" value="NADH DEHYDROGENASE [UBIQUINONE] 1 ALPHA SUBCOMPLEX SUBUNIT 1"/>
    <property type="match status" value="1"/>
</dbReference>